<accession>A0AA36J058</accession>
<dbReference type="EMBL" id="CAUJNA010003217">
    <property type="protein sequence ID" value="CAJ1396088.1"/>
    <property type="molecule type" value="Genomic_DNA"/>
</dbReference>
<comment type="caution">
    <text evidence="3">The sequence shown here is derived from an EMBL/GenBank/DDBJ whole genome shotgun (WGS) entry which is preliminary data.</text>
</comment>
<reference evidence="3" key="1">
    <citation type="submission" date="2023-08" db="EMBL/GenBank/DDBJ databases">
        <authorList>
            <person name="Chen Y."/>
            <person name="Shah S."/>
            <person name="Dougan E. K."/>
            <person name="Thang M."/>
            <person name="Chan C."/>
        </authorList>
    </citation>
    <scope>NUCLEOTIDE SEQUENCE</scope>
</reference>
<gene>
    <name evidence="3" type="ORF">EVOR1521_LOCUS20371</name>
</gene>
<evidence type="ECO:0000256" key="2">
    <source>
        <dbReference type="SAM" id="Phobius"/>
    </source>
</evidence>
<keyword evidence="2" id="KW-1133">Transmembrane helix</keyword>
<organism evidence="3 4">
    <name type="scientific">Effrenium voratum</name>
    <dbReference type="NCBI Taxonomy" id="2562239"/>
    <lineage>
        <taxon>Eukaryota</taxon>
        <taxon>Sar</taxon>
        <taxon>Alveolata</taxon>
        <taxon>Dinophyceae</taxon>
        <taxon>Suessiales</taxon>
        <taxon>Symbiodiniaceae</taxon>
        <taxon>Effrenium</taxon>
    </lineage>
</organism>
<proteinExistence type="predicted"/>
<name>A0AA36J058_9DINO</name>
<evidence type="ECO:0000313" key="4">
    <source>
        <dbReference type="Proteomes" id="UP001178507"/>
    </source>
</evidence>
<dbReference type="AlphaFoldDB" id="A0AA36J058"/>
<feature type="transmembrane region" description="Helical" evidence="2">
    <location>
        <begin position="47"/>
        <end position="71"/>
    </location>
</feature>
<keyword evidence="2" id="KW-0812">Transmembrane</keyword>
<evidence type="ECO:0000256" key="1">
    <source>
        <dbReference type="SAM" id="MobiDB-lite"/>
    </source>
</evidence>
<protein>
    <submittedName>
        <fullName evidence="3">Uncharacterized protein</fullName>
    </submittedName>
</protein>
<dbReference type="Proteomes" id="UP001178507">
    <property type="component" value="Unassembled WGS sequence"/>
</dbReference>
<evidence type="ECO:0000313" key="3">
    <source>
        <dbReference type="EMBL" id="CAJ1396088.1"/>
    </source>
</evidence>
<feature type="region of interest" description="Disordered" evidence="1">
    <location>
        <begin position="1"/>
        <end position="23"/>
    </location>
</feature>
<keyword evidence="2" id="KW-0472">Membrane</keyword>
<sequence>MADIDICSRSSRSGDSPECELDTEQSTVDPTLRNLKQRRGCCDISPLNAACCCHCFYVCQFLIFMVVFPLWTKWLVSNPMPTQYWHEAYPSWPAIAALGGQDLAAEGGMSIDMSPLPTETLTAATTRAPPGADTAPTR</sequence>
<keyword evidence="4" id="KW-1185">Reference proteome</keyword>